<dbReference type="InterPro" id="IPR028012">
    <property type="entry name" value="Rua1_C"/>
</dbReference>
<dbReference type="Pfam" id="PF14616">
    <property type="entry name" value="Rua1_C"/>
    <property type="match status" value="1"/>
</dbReference>
<dbReference type="PANTHER" id="PTHR28125:SF3">
    <property type="entry name" value="TRANSCRIPTION REGULATOR RUA1 C-TERMINAL DOMAIN-CONTAINING PROTEIN"/>
    <property type="match status" value="1"/>
</dbReference>
<reference evidence="3 4" key="1">
    <citation type="submission" date="2024-01" db="EMBL/GenBank/DDBJ databases">
        <title>Complete genome of Cladobotryum mycophilum ATHUM6906.</title>
        <authorList>
            <person name="Christinaki A.C."/>
            <person name="Myridakis A.I."/>
            <person name="Kouvelis V.N."/>
        </authorList>
    </citation>
    <scope>NUCLEOTIDE SEQUENCE [LARGE SCALE GENOMIC DNA]</scope>
    <source>
        <strain evidence="3 4">ATHUM6906</strain>
    </source>
</reference>
<organism evidence="3 4">
    <name type="scientific">Cladobotryum mycophilum</name>
    <dbReference type="NCBI Taxonomy" id="491253"/>
    <lineage>
        <taxon>Eukaryota</taxon>
        <taxon>Fungi</taxon>
        <taxon>Dikarya</taxon>
        <taxon>Ascomycota</taxon>
        <taxon>Pezizomycotina</taxon>
        <taxon>Sordariomycetes</taxon>
        <taxon>Hypocreomycetidae</taxon>
        <taxon>Hypocreales</taxon>
        <taxon>Hypocreaceae</taxon>
        <taxon>Cladobotryum</taxon>
    </lineage>
</organism>
<feature type="region of interest" description="Disordered" evidence="1">
    <location>
        <begin position="391"/>
        <end position="448"/>
    </location>
</feature>
<protein>
    <submittedName>
        <fullName evidence="3">Transcription regulator rua1</fullName>
    </submittedName>
</protein>
<evidence type="ECO:0000313" key="3">
    <source>
        <dbReference type="EMBL" id="KAK5989920.1"/>
    </source>
</evidence>
<feature type="compositionally biased region" description="Pro residues" evidence="1">
    <location>
        <begin position="88"/>
        <end position="131"/>
    </location>
</feature>
<dbReference type="Proteomes" id="UP001338125">
    <property type="component" value="Unassembled WGS sequence"/>
</dbReference>
<sequence length="558" mass="59698">MPVQVFTSSPIHASKADGVTPKTAGPEDGEDYAAVPATTTAATTTTTGQYGYPPAQPGARPSLPIQTGAPQPPYANNYQPTQTQSSSNPPPSQPGAVPSPPGGRQIPPPPRAGEPSPQPPQITSMPMPPQMNYPAPTASFQGYRATSTSTAPLSYGPKPTFIQGGDSGGVDFSHPPGYQQNTNAADFSSSQRAAYNASLHQTSTGEEEEGCGESFEAQILDPNSPLDFFGAIEDVLYIPSVIQDDFTQDASQLGYGGSIKTCQGLTSSTGQHSIRHVSATTYDDGSSLSSHRASSSSSSGLSGHLFPVASHYLTPRGRGNRSRAQYYERGNHPLCSNGRLASCGSNTTRRNKRRSKKAHRAIRPKSLPTAVHDADGRAKPALIERPKVSLLSGGFSNAHPTEPTDLKPMPTPHGFLDLDGPPNLFKSFSGEQEPPPQEDLSPSDPNLVPVEQKPRFESDLYTPRWIRGHGTKREGWCGLCRPGRWLRMKNSTFWYDKSFSHGISATTGLVFQGPLGTRRGGGNSIVWEGFCGHCGQWVPLASMRGKGTAWFKHAYKVT</sequence>
<evidence type="ECO:0000259" key="2">
    <source>
        <dbReference type="Pfam" id="PF14616"/>
    </source>
</evidence>
<evidence type="ECO:0000256" key="1">
    <source>
        <dbReference type="SAM" id="MobiDB-lite"/>
    </source>
</evidence>
<feature type="region of interest" description="Disordered" evidence="1">
    <location>
        <begin position="1"/>
        <end position="140"/>
    </location>
</feature>
<proteinExistence type="predicted"/>
<comment type="caution">
    <text evidence="3">The sequence shown here is derived from an EMBL/GenBank/DDBJ whole genome shotgun (WGS) entry which is preliminary data.</text>
</comment>
<name>A0ABR0SCP4_9HYPO</name>
<keyword evidence="4" id="KW-1185">Reference proteome</keyword>
<feature type="compositionally biased region" description="Polar residues" evidence="1">
    <location>
        <begin position="1"/>
        <end position="11"/>
    </location>
</feature>
<feature type="compositionally biased region" description="Polar residues" evidence="1">
    <location>
        <begin position="64"/>
        <end position="78"/>
    </location>
</feature>
<feature type="compositionally biased region" description="Low complexity" evidence="1">
    <location>
        <begin position="285"/>
        <end position="301"/>
    </location>
</feature>
<feature type="region of interest" description="Disordered" evidence="1">
    <location>
        <begin position="281"/>
        <end position="301"/>
    </location>
</feature>
<feature type="region of interest" description="Disordered" evidence="1">
    <location>
        <begin position="337"/>
        <end position="378"/>
    </location>
</feature>
<feature type="compositionally biased region" description="Low complexity" evidence="1">
    <location>
        <begin position="37"/>
        <end position="47"/>
    </location>
</feature>
<dbReference type="EMBL" id="JAVFKD010000014">
    <property type="protein sequence ID" value="KAK5989920.1"/>
    <property type="molecule type" value="Genomic_DNA"/>
</dbReference>
<feature type="domain" description="Transcription regulator Rua1 C-terminal" evidence="2">
    <location>
        <begin position="457"/>
        <end position="556"/>
    </location>
</feature>
<feature type="compositionally biased region" description="Basic residues" evidence="1">
    <location>
        <begin position="349"/>
        <end position="363"/>
    </location>
</feature>
<gene>
    <name evidence="3" type="ORF">PT974_08183</name>
</gene>
<accession>A0ABR0SCP4</accession>
<dbReference type="PANTHER" id="PTHR28125">
    <property type="entry name" value="MEIOTIC EXPRESSION UP-REGULATED PROTEIN 26"/>
    <property type="match status" value="1"/>
</dbReference>
<evidence type="ECO:0000313" key="4">
    <source>
        <dbReference type="Proteomes" id="UP001338125"/>
    </source>
</evidence>